<dbReference type="InterPro" id="IPR029058">
    <property type="entry name" value="AB_hydrolase_fold"/>
</dbReference>
<feature type="signal peptide" evidence="3">
    <location>
        <begin position="1"/>
        <end position="20"/>
    </location>
</feature>
<dbReference type="GO" id="GO:0052689">
    <property type="term" value="F:carboxylic ester hydrolase activity"/>
    <property type="evidence" value="ECO:0007669"/>
    <property type="project" value="TreeGrafter"/>
</dbReference>
<name>R7S4E1_PUNST</name>
<sequence>MLRLIYHLLFLFAFRRLSFAQAAPTVTVKNGTYVGIALPSFNQELFLGLPYAQQPLPPDLRLRPPLSLNTSWTGTRPATEYSPICVGYPEGATDDDLGLDLGEACLTLNVVRPQGVQRGSSIPVVVWIPGGGFGMGGSADPRYNGTFIVRRSVEMEQPIIFVSMNYRVSAFGFLWSEEVAAEGLGNIGLLDQYLALRWIHQNIAAFGGDPTKVTAMGESAGAISVSLQMMAFGATSTNLFRAAILESGSPPSWNYRTAEEFQPQFDAVVAATGCTNESDAIACLRAVPLQTFIAATNVTVPIPWGPVMDDAFLRGSPTATLKSENFIKVPILHGANLDEGAYFGPKGIDNDAALESIIARTYPHLTNESISKIMELYPNDPSIGCPYDTGDGVLSSGQQDKRAFSIWGDVVMHAGRRLLGDSIAKTHDVFSYHFAQIPDNATIEDGVQHFQEVAFVFNNPGPTRNPLSTRLGDAELANLMTSYWISFVNHLDPNHSGMKGAPIWPSYRQQAKNMVFKRQGSFLQDDVYRALGINFLNSLESEMQH</sequence>
<dbReference type="RefSeq" id="XP_007387628.1">
    <property type="nucleotide sequence ID" value="XM_007387566.1"/>
</dbReference>
<dbReference type="PANTHER" id="PTHR43918:SF4">
    <property type="entry name" value="CARBOXYLIC ESTER HYDROLASE"/>
    <property type="match status" value="1"/>
</dbReference>
<accession>R7S4E1</accession>
<proteinExistence type="inferred from homology"/>
<keyword evidence="6" id="KW-1185">Reference proteome</keyword>
<evidence type="ECO:0000256" key="2">
    <source>
        <dbReference type="ARBA" id="ARBA00022801"/>
    </source>
</evidence>
<evidence type="ECO:0000313" key="5">
    <source>
        <dbReference type="EMBL" id="EIN05225.1"/>
    </source>
</evidence>
<evidence type="ECO:0000259" key="4">
    <source>
        <dbReference type="Pfam" id="PF00135"/>
    </source>
</evidence>
<dbReference type="eggNOG" id="KOG4389">
    <property type="taxonomic scope" value="Eukaryota"/>
</dbReference>
<dbReference type="KEGG" id="psq:PUNSTDRAFT_137906"/>
<protein>
    <submittedName>
        <fullName evidence="5">Alpha/beta-hydrolase</fullName>
    </submittedName>
</protein>
<dbReference type="HOGENOM" id="CLU_006586_10_6_1"/>
<dbReference type="InterPro" id="IPR002018">
    <property type="entry name" value="CarbesteraseB"/>
</dbReference>
<dbReference type="InterPro" id="IPR050654">
    <property type="entry name" value="AChE-related_enzymes"/>
</dbReference>
<dbReference type="PANTHER" id="PTHR43918">
    <property type="entry name" value="ACETYLCHOLINESTERASE"/>
    <property type="match status" value="1"/>
</dbReference>
<dbReference type="Proteomes" id="UP000054196">
    <property type="component" value="Unassembled WGS sequence"/>
</dbReference>
<reference evidence="6" key="1">
    <citation type="journal article" date="2012" name="Science">
        <title>The Paleozoic origin of enzymatic lignin decomposition reconstructed from 31 fungal genomes.</title>
        <authorList>
            <person name="Floudas D."/>
            <person name="Binder M."/>
            <person name="Riley R."/>
            <person name="Barry K."/>
            <person name="Blanchette R.A."/>
            <person name="Henrissat B."/>
            <person name="Martinez A.T."/>
            <person name="Otillar R."/>
            <person name="Spatafora J.W."/>
            <person name="Yadav J.S."/>
            <person name="Aerts A."/>
            <person name="Benoit I."/>
            <person name="Boyd A."/>
            <person name="Carlson A."/>
            <person name="Copeland A."/>
            <person name="Coutinho P.M."/>
            <person name="de Vries R.P."/>
            <person name="Ferreira P."/>
            <person name="Findley K."/>
            <person name="Foster B."/>
            <person name="Gaskell J."/>
            <person name="Glotzer D."/>
            <person name="Gorecki P."/>
            <person name="Heitman J."/>
            <person name="Hesse C."/>
            <person name="Hori C."/>
            <person name="Igarashi K."/>
            <person name="Jurgens J.A."/>
            <person name="Kallen N."/>
            <person name="Kersten P."/>
            <person name="Kohler A."/>
            <person name="Kuees U."/>
            <person name="Kumar T.K.A."/>
            <person name="Kuo A."/>
            <person name="LaButti K."/>
            <person name="Larrondo L.F."/>
            <person name="Lindquist E."/>
            <person name="Ling A."/>
            <person name="Lombard V."/>
            <person name="Lucas S."/>
            <person name="Lundell T."/>
            <person name="Martin R."/>
            <person name="McLaughlin D.J."/>
            <person name="Morgenstern I."/>
            <person name="Morin E."/>
            <person name="Murat C."/>
            <person name="Nagy L.G."/>
            <person name="Nolan M."/>
            <person name="Ohm R.A."/>
            <person name="Patyshakuliyeva A."/>
            <person name="Rokas A."/>
            <person name="Ruiz-Duenas F.J."/>
            <person name="Sabat G."/>
            <person name="Salamov A."/>
            <person name="Samejima M."/>
            <person name="Schmutz J."/>
            <person name="Slot J.C."/>
            <person name="St John F."/>
            <person name="Stenlid J."/>
            <person name="Sun H."/>
            <person name="Sun S."/>
            <person name="Syed K."/>
            <person name="Tsang A."/>
            <person name="Wiebenga A."/>
            <person name="Young D."/>
            <person name="Pisabarro A."/>
            <person name="Eastwood D.C."/>
            <person name="Martin F."/>
            <person name="Cullen D."/>
            <person name="Grigoriev I.V."/>
            <person name="Hibbett D.S."/>
        </authorList>
    </citation>
    <scope>NUCLEOTIDE SEQUENCE [LARGE SCALE GENOMIC DNA]</scope>
    <source>
        <strain evidence="6">HHB-11173 SS5</strain>
    </source>
</reference>
<keyword evidence="3" id="KW-0732">Signal</keyword>
<evidence type="ECO:0000256" key="1">
    <source>
        <dbReference type="ARBA" id="ARBA00005964"/>
    </source>
</evidence>
<dbReference type="Gene3D" id="3.40.50.1820">
    <property type="entry name" value="alpha/beta hydrolase"/>
    <property type="match status" value="1"/>
</dbReference>
<evidence type="ECO:0000256" key="3">
    <source>
        <dbReference type="SAM" id="SignalP"/>
    </source>
</evidence>
<feature type="chain" id="PRO_5004443825" evidence="3">
    <location>
        <begin position="21"/>
        <end position="545"/>
    </location>
</feature>
<gene>
    <name evidence="5" type="ORF">PUNSTDRAFT_137906</name>
</gene>
<organism evidence="5 6">
    <name type="scientific">Punctularia strigosozonata (strain HHB-11173)</name>
    <name type="common">White-rot fungus</name>
    <dbReference type="NCBI Taxonomy" id="741275"/>
    <lineage>
        <taxon>Eukaryota</taxon>
        <taxon>Fungi</taxon>
        <taxon>Dikarya</taxon>
        <taxon>Basidiomycota</taxon>
        <taxon>Agaricomycotina</taxon>
        <taxon>Agaricomycetes</taxon>
        <taxon>Corticiales</taxon>
        <taxon>Punctulariaceae</taxon>
        <taxon>Punctularia</taxon>
    </lineage>
</organism>
<dbReference type="OrthoDB" id="408631at2759"/>
<dbReference type="AlphaFoldDB" id="R7S4E1"/>
<dbReference type="Pfam" id="PF00135">
    <property type="entry name" value="COesterase"/>
    <property type="match status" value="1"/>
</dbReference>
<dbReference type="ESTHER" id="punst-r7s4e1">
    <property type="family name" value="Fungal_carboxylesterase_lipase"/>
</dbReference>
<dbReference type="OMA" id="PRTHATN"/>
<dbReference type="GeneID" id="18879938"/>
<dbReference type="EMBL" id="JH687551">
    <property type="protein sequence ID" value="EIN05225.1"/>
    <property type="molecule type" value="Genomic_DNA"/>
</dbReference>
<comment type="similarity">
    <text evidence="1">Belongs to the type-B carboxylesterase/lipase family.</text>
</comment>
<dbReference type="SUPFAM" id="SSF53474">
    <property type="entry name" value="alpha/beta-Hydrolases"/>
    <property type="match status" value="1"/>
</dbReference>
<evidence type="ECO:0000313" key="6">
    <source>
        <dbReference type="Proteomes" id="UP000054196"/>
    </source>
</evidence>
<feature type="domain" description="Carboxylesterase type B" evidence="4">
    <location>
        <begin position="23"/>
        <end position="514"/>
    </location>
</feature>
<keyword evidence="2 5" id="KW-0378">Hydrolase</keyword>